<feature type="region of interest" description="Disordered" evidence="1">
    <location>
        <begin position="413"/>
        <end position="433"/>
    </location>
</feature>
<evidence type="ECO:0000313" key="2">
    <source>
        <dbReference type="EMBL" id="KAF6003495.1"/>
    </source>
</evidence>
<dbReference type="EMBL" id="VWRR01000006">
    <property type="protein sequence ID" value="KAF6003495.1"/>
    <property type="molecule type" value="Genomic_DNA"/>
</dbReference>
<feature type="compositionally biased region" description="Basic and acidic residues" evidence="1">
    <location>
        <begin position="40"/>
        <end position="50"/>
    </location>
</feature>
<dbReference type="Proteomes" id="UP000530660">
    <property type="component" value="Unassembled WGS sequence"/>
</dbReference>
<feature type="region of interest" description="Disordered" evidence="1">
    <location>
        <begin position="1"/>
        <end position="80"/>
    </location>
</feature>
<sequence>MERSAPASAGTLRSSREGSPAREEPWSPEVLLVDETANCPERDDGLERHSLSATVASQRVERERASTAAAANPAREPPIHAASLLTPTLDEELVGGRAGTAHQRDATGASAEPVQTQTLKRNAELPQQQPDDASFGRRPNADGVLFAGSALDASGGTLLTRETPSDDLNPNSNANVVETQVLFESPLAILKKFSDGHWVDAGRGPVRVMRLVSKSPEQSGTYFRVDSGLRPVLYMNLERDSARTARWEKVRERSIRFLYPVNGQGPMIFVLQLRDAATADILIDLIEQLISREVSSAPAATPTRADPNALVAVADRWAELAPQPAAVLRELQHSALFQATDTGAAFAATLEQLFEAATKTLEFQELAQERLMHQLRIARQALADTQGAYEELWQRFGERVTVLCSRLTDAASNSKRASSDDSSGSELIEPASHDGPLASMEAFAVEASAEADPEHFLGFCARLASYRSGTFPSVITVEEQALCGGSAPAVQLARQGWVCLVTGSLHCGHCRTTTDTLKGRSFGDKLAGSPQHAPGCPWVTNWSPNTFCSFRTDLVNDSGSVVWAPHLDEAVDDLRRSIDECYLALGQGTGASALELETLASHGWVFVRKRDDLLFACMFCGAHRLIAHDALESTRVPWTRSGHHRPWCAFRDPAVATEIQTRLLASTRPNAT</sequence>
<feature type="region of interest" description="Disordered" evidence="1">
    <location>
        <begin position="120"/>
        <end position="141"/>
    </location>
</feature>
<feature type="compositionally biased region" description="Basic and acidic residues" evidence="1">
    <location>
        <begin position="14"/>
        <end position="25"/>
    </location>
</feature>
<gene>
    <name evidence="2" type="ORF">F1559_001302</name>
</gene>
<evidence type="ECO:0000256" key="1">
    <source>
        <dbReference type="SAM" id="MobiDB-lite"/>
    </source>
</evidence>
<proteinExistence type="predicted"/>
<feature type="compositionally biased region" description="Polar residues" evidence="1">
    <location>
        <begin position="120"/>
        <end position="131"/>
    </location>
</feature>
<name>A0A7J7IK60_9RHOD</name>
<comment type="caution">
    <text evidence="2">The sequence shown here is derived from an EMBL/GenBank/DDBJ whole genome shotgun (WGS) entry which is preliminary data.</text>
</comment>
<accession>A0A7J7IK60</accession>
<keyword evidence="3" id="KW-1185">Reference proteome</keyword>
<dbReference type="OrthoDB" id="11989at2759"/>
<dbReference type="AlphaFoldDB" id="A0A7J7IK60"/>
<evidence type="ECO:0000313" key="3">
    <source>
        <dbReference type="Proteomes" id="UP000530660"/>
    </source>
</evidence>
<protein>
    <submittedName>
        <fullName evidence="2">Uncharacterized protein</fullName>
    </submittedName>
</protein>
<feature type="compositionally biased region" description="Low complexity" evidence="1">
    <location>
        <begin position="413"/>
        <end position="425"/>
    </location>
</feature>
<organism evidence="2 3">
    <name type="scientific">Cyanidiococcus yangmingshanensis</name>
    <dbReference type="NCBI Taxonomy" id="2690220"/>
    <lineage>
        <taxon>Eukaryota</taxon>
        <taxon>Rhodophyta</taxon>
        <taxon>Bangiophyceae</taxon>
        <taxon>Cyanidiales</taxon>
        <taxon>Cyanidiaceae</taxon>
        <taxon>Cyanidiococcus</taxon>
    </lineage>
</organism>
<reference evidence="2 3" key="1">
    <citation type="journal article" date="2020" name="J. Phycol.">
        <title>Comparative genome analysis reveals Cyanidiococcus gen. nov., a new extremophilic red algal genus sister to Cyanidioschyzon (Cyanidioschyzonaceae, Rhodophyta).</title>
        <authorList>
            <person name="Liu S.-L."/>
            <person name="Chiang Y.-R."/>
            <person name="Yoon H.S."/>
            <person name="Fu H.-Y."/>
        </authorList>
    </citation>
    <scope>NUCLEOTIDE SEQUENCE [LARGE SCALE GENOMIC DNA]</scope>
    <source>
        <strain evidence="2 3">THAL066</strain>
    </source>
</reference>